<dbReference type="PIRSF" id="PIRSF005700">
    <property type="entry name" value="PepC"/>
    <property type="match status" value="1"/>
</dbReference>
<comment type="function">
    <text evidence="7">The normal physiological role of the enzyme is unknown, but it is not essential for the viability of yeast cells. Has aminopeptidase activity, shortening substrate peptides sequentially by 1 amino acid. Has bleomycin hydrolase activity, which can protect the cell from the toxic effects of bleomycin. Has homocysteine-thiolactonase activity, protecting the cell against homocysteine toxicity. Acts as a repressor in the GAL4 regulatory system, but this does not require either the peptidase or nucleic acid-binding activities.</text>
</comment>
<keyword evidence="9" id="KW-0496">Mitochondrion</keyword>
<dbReference type="GO" id="GO:0009636">
    <property type="term" value="P:response to toxic substance"/>
    <property type="evidence" value="ECO:0007669"/>
    <property type="project" value="TreeGrafter"/>
</dbReference>
<evidence type="ECO:0000256" key="4">
    <source>
        <dbReference type="ARBA" id="ARBA00022670"/>
    </source>
</evidence>
<evidence type="ECO:0000256" key="3">
    <source>
        <dbReference type="ARBA" id="ARBA00016900"/>
    </source>
</evidence>
<dbReference type="GO" id="GO:0043418">
    <property type="term" value="P:homocysteine catabolic process"/>
    <property type="evidence" value="ECO:0007669"/>
    <property type="project" value="TreeGrafter"/>
</dbReference>
<dbReference type="PROSITE" id="PS00139">
    <property type="entry name" value="THIOL_PROTEASE_CYS"/>
    <property type="match status" value="1"/>
</dbReference>
<evidence type="ECO:0000256" key="2">
    <source>
        <dbReference type="ARBA" id="ARBA00012465"/>
    </source>
</evidence>
<evidence type="ECO:0000256" key="7">
    <source>
        <dbReference type="ARBA" id="ARBA00025347"/>
    </source>
</evidence>
<dbReference type="CDD" id="cd00585">
    <property type="entry name" value="Peptidase_C1B"/>
    <property type="match status" value="1"/>
</dbReference>
<name>A0A2S5B6P1_9BASI</name>
<feature type="active site" evidence="10">
    <location>
        <position position="464"/>
    </location>
</feature>
<dbReference type="GO" id="GO:0006508">
    <property type="term" value="P:proteolysis"/>
    <property type="evidence" value="ECO:0007669"/>
    <property type="project" value="UniProtKB-KW"/>
</dbReference>
<dbReference type="EMBL" id="PJQD01000049">
    <property type="protein sequence ID" value="POY72401.1"/>
    <property type="molecule type" value="Genomic_DNA"/>
</dbReference>
<dbReference type="Pfam" id="PF03051">
    <property type="entry name" value="Peptidase_C1_2"/>
    <property type="match status" value="1"/>
</dbReference>
<keyword evidence="4 9" id="KW-0645">Protease</keyword>
<organism evidence="11 12">
    <name type="scientific">Rhodotorula taiwanensis</name>
    <dbReference type="NCBI Taxonomy" id="741276"/>
    <lineage>
        <taxon>Eukaryota</taxon>
        <taxon>Fungi</taxon>
        <taxon>Dikarya</taxon>
        <taxon>Basidiomycota</taxon>
        <taxon>Pucciniomycotina</taxon>
        <taxon>Microbotryomycetes</taxon>
        <taxon>Sporidiobolales</taxon>
        <taxon>Sporidiobolaceae</taxon>
        <taxon>Rhodotorula</taxon>
    </lineage>
</organism>
<dbReference type="EC" id="3.4.22.40" evidence="2 9"/>
<comment type="catalytic activity">
    <reaction evidence="1 9">
        <text>Inactivates bleomycin B2 (a cytotoxic glycometallopeptide) by hydrolysis of a carboxyamide bond of beta-aminoalanine, but also shows general aminopeptidase activity. The specificity varies somewhat with source, but amino acid arylamides of Met, Leu and Ala are preferred.</text>
        <dbReference type="EC" id="3.4.22.40"/>
    </reaction>
</comment>
<evidence type="ECO:0000256" key="6">
    <source>
        <dbReference type="ARBA" id="ARBA00022807"/>
    </source>
</evidence>
<dbReference type="AlphaFoldDB" id="A0A2S5B6P1"/>
<comment type="subcellular location">
    <subcellularLocation>
        <location evidence="9">Mitochondrion</location>
    </subcellularLocation>
    <subcellularLocation>
        <location evidence="9">Cytoplasm</location>
    </subcellularLocation>
</comment>
<dbReference type="InterPro" id="IPR038765">
    <property type="entry name" value="Papain-like_cys_pep_sf"/>
</dbReference>
<dbReference type="GO" id="GO:0005739">
    <property type="term" value="C:mitochondrion"/>
    <property type="evidence" value="ECO:0007669"/>
    <property type="project" value="UniProtKB-SubCell"/>
</dbReference>
<feature type="active site" evidence="10">
    <location>
        <position position="442"/>
    </location>
</feature>
<proteinExistence type="inferred from homology"/>
<dbReference type="Gene3D" id="3.90.70.10">
    <property type="entry name" value="Cysteine proteinases"/>
    <property type="match status" value="1"/>
</dbReference>
<evidence type="ECO:0000256" key="1">
    <source>
        <dbReference type="ARBA" id="ARBA00000423"/>
    </source>
</evidence>
<evidence type="ECO:0000256" key="5">
    <source>
        <dbReference type="ARBA" id="ARBA00022801"/>
    </source>
</evidence>
<dbReference type="PANTHER" id="PTHR10363">
    <property type="entry name" value="BLEOMYCIN HYDROLASE"/>
    <property type="match status" value="1"/>
</dbReference>
<protein>
    <recommendedName>
        <fullName evidence="3 9">Cysteine proteinase 1, mitochondrial</fullName>
        <ecNumber evidence="2 9">3.4.22.40</ecNumber>
    </recommendedName>
</protein>
<gene>
    <name evidence="11" type="ORF">BMF94_4558</name>
</gene>
<evidence type="ECO:0000313" key="12">
    <source>
        <dbReference type="Proteomes" id="UP000237144"/>
    </source>
</evidence>
<evidence type="ECO:0000313" key="11">
    <source>
        <dbReference type="EMBL" id="POY72401.1"/>
    </source>
</evidence>
<comment type="subunit">
    <text evidence="8">Homohexamer. Binds to nucleic acids. Binds single-stranded DNA and RNA with higher affinity than double-stranded DNA.</text>
</comment>
<reference evidence="11 12" key="1">
    <citation type="journal article" date="2018" name="Front. Microbiol.">
        <title>Prospects for Fungal Bioremediation of Acidic Radioactive Waste Sites: Characterization and Genome Sequence of Rhodotorula taiwanensis MD1149.</title>
        <authorList>
            <person name="Tkavc R."/>
            <person name="Matrosova V.Y."/>
            <person name="Grichenko O.E."/>
            <person name="Gostincar C."/>
            <person name="Volpe R.P."/>
            <person name="Klimenkova P."/>
            <person name="Gaidamakova E.K."/>
            <person name="Zhou C.E."/>
            <person name="Stewart B.J."/>
            <person name="Lyman M.G."/>
            <person name="Malfatti S.A."/>
            <person name="Rubinfeld B."/>
            <person name="Courtot M."/>
            <person name="Singh J."/>
            <person name="Dalgard C.L."/>
            <person name="Hamilton T."/>
            <person name="Frey K.G."/>
            <person name="Gunde-Cimerman N."/>
            <person name="Dugan L."/>
            <person name="Daly M.J."/>
        </authorList>
    </citation>
    <scope>NUCLEOTIDE SEQUENCE [LARGE SCALE GENOMIC DNA]</scope>
    <source>
        <strain evidence="11 12">MD1149</strain>
    </source>
</reference>
<dbReference type="InterPro" id="IPR004134">
    <property type="entry name" value="Peptidase_C1B"/>
</dbReference>
<dbReference type="PANTHER" id="PTHR10363:SF2">
    <property type="entry name" value="BLEOMYCIN HYDROLASE"/>
    <property type="match status" value="1"/>
</dbReference>
<dbReference type="GO" id="GO:0004197">
    <property type="term" value="F:cysteine-type endopeptidase activity"/>
    <property type="evidence" value="ECO:0007669"/>
    <property type="project" value="UniProtKB-EC"/>
</dbReference>
<keyword evidence="5 9" id="KW-0378">Hydrolase</keyword>
<keyword evidence="9" id="KW-0963">Cytoplasm</keyword>
<sequence>MGSASSTPVKPTPTSTITEKRFRAAAAMTAETNVEDRPDAAAAAELLSQLNLRTSASRPSATITTGNLDAWEGDFASNPKHRLASTVLSKAAIADVLVRREAQLEAQQIFNVKLSNEGKPMTNQKSSGRCWLFAATNYLRIQLARKLDLDDFQFSQSYLFFYDSLSKANYFLENMLDLADQPLNDRLVQNLMSEPENDGGQWDMLVNLLDTFGLVPQAVYPESTNSSATGRLDQLLTAKLREYALELRTLHDAALQSLAESHEGRPYGERKAIATQSARKRKDEQLAEIYRILAITLGQPPKPDDKFVWEYYDKKSSKYHRVETTPKQFYKDVGIDVSQALSLVNDPRNEYNSLLTVDRLGNVWGGRPVKYINANIDLLKDTAVKLLKADTPVWFGCDVGKFSNTPLGIMSTKLWDFDEALGVSLGMNKAQRLQTGESAMTHAMLLTAVNLDADGKPTRWRVENSWGEEPGEKGYFVMTDDWFSEFVYQIVADRKYIPKELADVFDHGKATVLPPWDPMGTLA</sequence>
<dbReference type="STRING" id="741276.A0A2S5B6P1"/>
<dbReference type="GO" id="GO:0070005">
    <property type="term" value="F:cysteine-type aminopeptidase activity"/>
    <property type="evidence" value="ECO:0007669"/>
    <property type="project" value="InterPro"/>
</dbReference>
<dbReference type="InterPro" id="IPR000169">
    <property type="entry name" value="Pept_cys_AS"/>
</dbReference>
<dbReference type="OrthoDB" id="2666448at2759"/>
<keyword evidence="12" id="KW-1185">Reference proteome</keyword>
<evidence type="ECO:0000256" key="10">
    <source>
        <dbReference type="PIRSR" id="PIRSR005700-1"/>
    </source>
</evidence>
<keyword evidence="6 9" id="KW-0788">Thiol protease</keyword>
<evidence type="ECO:0000256" key="9">
    <source>
        <dbReference type="PIRNR" id="PIRNR005700"/>
    </source>
</evidence>
<accession>A0A2S5B6P1</accession>
<comment type="similarity">
    <text evidence="9">Belongs to the peptidase C1 family.</text>
</comment>
<dbReference type="Proteomes" id="UP000237144">
    <property type="component" value="Unassembled WGS sequence"/>
</dbReference>
<evidence type="ECO:0000256" key="8">
    <source>
        <dbReference type="ARBA" id="ARBA00026080"/>
    </source>
</evidence>
<comment type="caution">
    <text evidence="11">The sequence shown here is derived from an EMBL/GenBank/DDBJ whole genome shotgun (WGS) entry which is preliminary data.</text>
</comment>
<comment type="function">
    <text evidence="9">Has aminopeptidase activity, shortening substrate peptides sequentially by 1 amino acid. Has bleomycin hydrolase activity, which can protect the cell from the toxic effects of bleomycin. Has homocysteine-thiolactonase activity, protecting the cell against homocysteine toxicity.</text>
</comment>
<feature type="active site" evidence="10">
    <location>
        <position position="130"/>
    </location>
</feature>
<dbReference type="SUPFAM" id="SSF54001">
    <property type="entry name" value="Cysteine proteinases"/>
    <property type="match status" value="1"/>
</dbReference>